<dbReference type="CDD" id="cd02808">
    <property type="entry name" value="GltS_FMN"/>
    <property type="match status" value="1"/>
</dbReference>
<comment type="caution">
    <text evidence="19">The sequence shown here is derived from an EMBL/GenBank/DDBJ whole genome shotgun (WGS) entry which is preliminary data.</text>
</comment>
<feature type="domain" description="Glutamine amidotransferase type-2" evidence="18">
    <location>
        <begin position="137"/>
        <end position="561"/>
    </location>
</feature>
<dbReference type="GO" id="GO:0019676">
    <property type="term" value="P:ammonia assimilation cycle"/>
    <property type="evidence" value="ECO:0007669"/>
    <property type="project" value="TreeGrafter"/>
</dbReference>
<dbReference type="Pfam" id="PF01493">
    <property type="entry name" value="GXGXG"/>
    <property type="match status" value="1"/>
</dbReference>
<dbReference type="GO" id="GO:0046872">
    <property type="term" value="F:metal ion binding"/>
    <property type="evidence" value="ECO:0007669"/>
    <property type="project" value="UniProtKB-KW"/>
</dbReference>
<evidence type="ECO:0000256" key="11">
    <source>
        <dbReference type="ARBA" id="ARBA00023002"/>
    </source>
</evidence>
<dbReference type="SUPFAM" id="SSF51395">
    <property type="entry name" value="FMN-linked oxidoreductases"/>
    <property type="match status" value="1"/>
</dbReference>
<dbReference type="SUPFAM" id="SSF56235">
    <property type="entry name" value="N-terminal nucleophile aminohydrolases (Ntn hydrolases)"/>
    <property type="match status" value="1"/>
</dbReference>
<evidence type="ECO:0000256" key="7">
    <source>
        <dbReference type="ARBA" id="ARBA00022630"/>
    </source>
</evidence>
<dbReference type="SUPFAM" id="SSF69336">
    <property type="entry name" value="Alpha subunit of glutamate synthase, C-terminal domain"/>
    <property type="match status" value="1"/>
</dbReference>
<keyword evidence="12" id="KW-0408">Iron</keyword>
<dbReference type="UniPathway" id="UPA00045"/>
<dbReference type="FunFam" id="3.20.20.70:FF:000127">
    <property type="entry name" value="Ferredoxin-dependent glutamate synthase, chloroplastic"/>
    <property type="match status" value="1"/>
</dbReference>
<dbReference type="CDD" id="cd00713">
    <property type="entry name" value="GltS"/>
    <property type="match status" value="1"/>
</dbReference>
<dbReference type="FunFam" id="3.20.20.70:FF:000084">
    <property type="entry name" value="Ferredoxin-dependent glutamate synthase, chloroplastic"/>
    <property type="match status" value="1"/>
</dbReference>
<evidence type="ECO:0000256" key="15">
    <source>
        <dbReference type="ARBA" id="ARBA00023291"/>
    </source>
</evidence>
<evidence type="ECO:0000256" key="6">
    <source>
        <dbReference type="ARBA" id="ARBA00022605"/>
    </source>
</evidence>
<evidence type="ECO:0000256" key="4">
    <source>
        <dbReference type="ARBA" id="ARBA00004909"/>
    </source>
</evidence>
<evidence type="ECO:0000256" key="13">
    <source>
        <dbReference type="ARBA" id="ARBA00023014"/>
    </source>
</evidence>
<evidence type="ECO:0000259" key="18">
    <source>
        <dbReference type="PROSITE" id="PS51278"/>
    </source>
</evidence>
<dbReference type="Pfam" id="PF00310">
    <property type="entry name" value="GATase_2"/>
    <property type="match status" value="1"/>
</dbReference>
<dbReference type="Gene3D" id="3.60.20.10">
    <property type="entry name" value="Glutamine Phosphoribosylpyrophosphate, subunit 1, domain 1"/>
    <property type="match status" value="1"/>
</dbReference>
<name>A0A830B729_9LAMI</name>
<evidence type="ECO:0000256" key="1">
    <source>
        <dbReference type="ARBA" id="ARBA00001917"/>
    </source>
</evidence>
<dbReference type="InterPro" id="IPR050711">
    <property type="entry name" value="ET-N_metabolism_enzyme"/>
</dbReference>
<reference evidence="19" key="1">
    <citation type="submission" date="2020-07" db="EMBL/GenBank/DDBJ databases">
        <title>Ethylene signaling mediates host invasion by parasitic plants.</title>
        <authorList>
            <person name="Yoshida S."/>
        </authorList>
    </citation>
    <scope>NUCLEOTIDE SEQUENCE</scope>
    <source>
        <strain evidence="19">Okayama</strain>
    </source>
</reference>
<keyword evidence="7" id="KW-0285">Flavoprotein</keyword>
<evidence type="ECO:0000256" key="10">
    <source>
        <dbReference type="ARBA" id="ARBA00022962"/>
    </source>
</evidence>
<evidence type="ECO:0000313" key="19">
    <source>
        <dbReference type="EMBL" id="GFP80818.1"/>
    </source>
</evidence>
<comment type="pathway">
    <text evidence="4">Nitrogen metabolism.</text>
</comment>
<dbReference type="NCBIfam" id="NF008730">
    <property type="entry name" value="PRK11750.1"/>
    <property type="match status" value="1"/>
</dbReference>
<dbReference type="InterPro" id="IPR006982">
    <property type="entry name" value="Glu_synth_centr_N"/>
</dbReference>
<dbReference type="Pfam" id="PF04898">
    <property type="entry name" value="Glu_syn_central"/>
    <property type="match status" value="1"/>
</dbReference>
<dbReference type="Gene3D" id="2.160.20.60">
    <property type="entry name" value="Glutamate synthase, alpha subunit, C-terminal domain"/>
    <property type="match status" value="1"/>
</dbReference>
<keyword evidence="20" id="KW-1185">Reference proteome</keyword>
<evidence type="ECO:0000256" key="17">
    <source>
        <dbReference type="ARBA" id="ARBA00039085"/>
    </source>
</evidence>
<comment type="similarity">
    <text evidence="5">Belongs to the glutamate synthase family.</text>
</comment>
<dbReference type="PROSITE" id="PS51278">
    <property type="entry name" value="GATASE_TYPE_2"/>
    <property type="match status" value="1"/>
</dbReference>
<evidence type="ECO:0000256" key="16">
    <source>
        <dbReference type="ARBA" id="ARBA00037928"/>
    </source>
</evidence>
<comment type="pathway">
    <text evidence="3">Energy metabolism; nitrogen metabolism.</text>
</comment>
<evidence type="ECO:0000256" key="3">
    <source>
        <dbReference type="ARBA" id="ARBA00004802"/>
    </source>
</evidence>
<dbReference type="InterPro" id="IPR017932">
    <property type="entry name" value="GATase_2_dom"/>
</dbReference>
<evidence type="ECO:0000256" key="5">
    <source>
        <dbReference type="ARBA" id="ARBA00009716"/>
    </source>
</evidence>
<dbReference type="InterPro" id="IPR036485">
    <property type="entry name" value="Glu_synth_asu_C_sf"/>
</dbReference>
<proteinExistence type="inferred from homology"/>
<organism evidence="19 20">
    <name type="scientific">Phtheirospermum japonicum</name>
    <dbReference type="NCBI Taxonomy" id="374723"/>
    <lineage>
        <taxon>Eukaryota</taxon>
        <taxon>Viridiplantae</taxon>
        <taxon>Streptophyta</taxon>
        <taxon>Embryophyta</taxon>
        <taxon>Tracheophyta</taxon>
        <taxon>Spermatophyta</taxon>
        <taxon>Magnoliopsida</taxon>
        <taxon>eudicotyledons</taxon>
        <taxon>Gunneridae</taxon>
        <taxon>Pentapetalae</taxon>
        <taxon>asterids</taxon>
        <taxon>lamiids</taxon>
        <taxon>Lamiales</taxon>
        <taxon>Orobanchaceae</taxon>
        <taxon>Orobanchaceae incertae sedis</taxon>
        <taxon>Phtheirospermum</taxon>
    </lineage>
</organism>
<comment type="cofactor">
    <cofactor evidence="2">
        <name>[3Fe-4S] cluster</name>
        <dbReference type="ChEBI" id="CHEBI:21137"/>
    </cofactor>
</comment>
<keyword evidence="8" id="KW-0288">FMN</keyword>
<dbReference type="Gene3D" id="3.20.20.70">
    <property type="entry name" value="Aldolase class I"/>
    <property type="match status" value="2"/>
</dbReference>
<keyword evidence="14" id="KW-0314">Glutamate biosynthesis</keyword>
<dbReference type="InterPro" id="IPR029055">
    <property type="entry name" value="Ntn_hydrolases_N"/>
</dbReference>
<keyword evidence="10" id="KW-0315">Glutamine amidotransferase</keyword>
<dbReference type="InterPro" id="IPR002932">
    <property type="entry name" value="Glu_synthdom"/>
</dbReference>
<accession>A0A830B729</accession>
<dbReference type="EC" id="1.4.7.1" evidence="17"/>
<dbReference type="FunFam" id="3.60.20.10:FF:000001">
    <property type="entry name" value="Glutamate synthase, large subunit"/>
    <property type="match status" value="1"/>
</dbReference>
<dbReference type="GO" id="GO:0051538">
    <property type="term" value="F:3 iron, 4 sulfur cluster binding"/>
    <property type="evidence" value="ECO:0007669"/>
    <property type="project" value="UniProtKB-KW"/>
</dbReference>
<keyword evidence="15" id="KW-0003">3Fe-4S</keyword>
<evidence type="ECO:0000256" key="12">
    <source>
        <dbReference type="ARBA" id="ARBA00023004"/>
    </source>
</evidence>
<dbReference type="PANTHER" id="PTHR11938:SF133">
    <property type="entry name" value="GLUTAMATE SYNTHASE (NADH)"/>
    <property type="match status" value="1"/>
</dbReference>
<dbReference type="PANTHER" id="PTHR11938">
    <property type="entry name" value="FAD NADPH DEHYDROGENASE/OXIDOREDUCTASE"/>
    <property type="match status" value="1"/>
</dbReference>
<protein>
    <recommendedName>
        <fullName evidence="17">glutamate synthase (ferredoxin)</fullName>
        <ecNumber evidence="17">1.4.7.1</ecNumber>
    </recommendedName>
</protein>
<dbReference type="Pfam" id="PF01645">
    <property type="entry name" value="Glu_synthase"/>
    <property type="match status" value="1"/>
</dbReference>
<keyword evidence="9" id="KW-0479">Metal-binding</keyword>
<evidence type="ECO:0000256" key="14">
    <source>
        <dbReference type="ARBA" id="ARBA00023164"/>
    </source>
</evidence>
<keyword evidence="11" id="KW-0560">Oxidoreductase</keyword>
<keyword evidence="13" id="KW-0411">Iron-sulfur</keyword>
<dbReference type="GO" id="GO:0006537">
    <property type="term" value="P:glutamate biosynthetic process"/>
    <property type="evidence" value="ECO:0007669"/>
    <property type="project" value="UniProtKB-KW"/>
</dbReference>
<evidence type="ECO:0000256" key="2">
    <source>
        <dbReference type="ARBA" id="ARBA00001927"/>
    </source>
</evidence>
<evidence type="ECO:0000256" key="8">
    <source>
        <dbReference type="ARBA" id="ARBA00022643"/>
    </source>
</evidence>
<dbReference type="InterPro" id="IPR002489">
    <property type="entry name" value="Glu_synth_asu_C"/>
</dbReference>
<dbReference type="GO" id="GO:0016041">
    <property type="term" value="F:glutamate synthase (ferredoxin) activity"/>
    <property type="evidence" value="ECO:0007669"/>
    <property type="project" value="UniProtKB-EC"/>
</dbReference>
<dbReference type="InterPro" id="IPR013785">
    <property type="entry name" value="Aldolase_TIM"/>
</dbReference>
<keyword evidence="6" id="KW-0028">Amino-acid biosynthesis</keyword>
<comment type="cofactor">
    <cofactor evidence="1">
        <name>FMN</name>
        <dbReference type="ChEBI" id="CHEBI:58210"/>
    </cofactor>
</comment>
<dbReference type="OrthoDB" id="4327079at2759"/>
<sequence>MSLHSAGQVVQSVKLFAGNSITDNCKKDFVFVDFVGLCGSKKSKKSGSRRRLSGGLNSSNVQRNHFLGLSASNRNWASSIKSVLDLERVNSGYQQQSSDLKPKVAAIHFELAIIIFFSIRTSQVANLEDIISERGECGVGFIANLDNKASYGIVKDALIALGCMEHRGGCGADNDSGDGSGVMTSIPWEYFNSWAHEQGMSSFDQLHTGVGMVFLPKDDELKQKAKTDEFNYPFDAAILNIFEQEGLEVLGWRSVPVDTSVVGYYARETLPNIEQVFVQIAKEENIDDIERELYICRKLIEREASSEAWGNDLYFCSLSNQTIVYKGMLRAEVLGRFYFDLQNDLYKSPFAIYHRRYSTNTSPRWPLAQPMRFLGHNGEINTIQGNLNWMQSREASLKSPVWRGRENEIRPFGNPKASDSANLDMAAESDHFDPLSENIVSHFELLIRSGRAPEESLMLLVPEAYKNHPTLSIKYPEVVDFYDYYKGQMEAWDGPALVLFSDGKTVGACLDRNGLRPARYWRTVDNVVYVASEVGVVPTDDSKVVMKGRLGPGMMIAVDLASGQVFENTEVKKRVALSSPYGKWVKENLRSLKAANFLSAPEMDNETILKRHQAFGYSSEDVQMVIEAMAAQAKEPTFCMGDDIPLAVLSRRPHMLYDYFKQRFAQVTNPAIDPLREGLVMSLEVNLGKRGNILEVGPENASQVILSNPVLNERELESLLQDPYLKPQVLPTFFDIRFGVEGSLEKTLYKLCEAADEAVRNGSQLLILSDRSDELEATRPAIPILLAVGAVHQHLIQNGLRMQASIVADTAQCFSTHQFACLIGYGASAICPYLALETCRQWRLSNKTVNLMRNGKMPTVTIEQAQKNFCKAVRSGLMKILSKMGISLLSSYCGAQIFEIYGLSKDIVDLAFCGSMSSIGGLTLDELSRETLSFWIKAFSEDTAKRLENFGFIQFRPGGEYHGNNPEMSKLLHKAVRQKSETAYSIYQQHLANRPVNVLRDLIEFKSGRSPIPVGRVEPASSIVQRFCTGGMSLGAISRETHEAIAIAMNRLGGKSNSGEGGEDPIRWSPLTDVVDGYSPTLPHLKGLQNGDTATSAIKQVASGRFGVTPTFLANADQLEIKIAQGAKPGEGGQLPGKKVSAYIARLRNSKPGVPLISPPPHHDIYSIEDLAQLIYDLHQVNPRAKVSVKLVAEAGIGTVASGVAKGNADVIQISGHDGGTGASPTLLQNGLRERVILRVDGGFKSGYDVLMAAAMGADEYGFGSVAMIATGCVMARICHTNNCPVGVASQVRGMLAQLGYEKLDDVIGHTELLKARDISLVKTQHLDLSYLLSNVGLPKWTSTMIRNQEVHSNGPVLDDTLLSDPEVANAIDNETVVNKSVDIYNVDRAVCGRIAGVIAKRYGDTGFAGQLNITFNGSAGQSFACFLTPGMNIRLIGEANDYVGKGMAGGELVVTPVEKTGFTPEDATIVGNTCLYGATGGQVFVRGKAGERFAVRNSLAQAVVEGTGDHCCEYMTGWVETWRLVNKEIVKIQRVVAPVGQMQLKSLIEAHVLVPPSEEDTPEACADYQQTSAGQVTLQSAS</sequence>
<dbReference type="EMBL" id="BMAC01000024">
    <property type="protein sequence ID" value="GFP80818.1"/>
    <property type="molecule type" value="Genomic_DNA"/>
</dbReference>
<comment type="pathway">
    <text evidence="16">Amino-acid biosynthesis; L-glutamate biosynthesis via GLT pathway; L-glutamate from 2-oxoglutarate and L-glutamine (ferredoxin route): step 1/1.</text>
</comment>
<dbReference type="Proteomes" id="UP000653305">
    <property type="component" value="Unassembled WGS sequence"/>
</dbReference>
<gene>
    <name evidence="19" type="ORF">PHJA_000225100</name>
</gene>
<evidence type="ECO:0000313" key="20">
    <source>
        <dbReference type="Proteomes" id="UP000653305"/>
    </source>
</evidence>
<evidence type="ECO:0000256" key="9">
    <source>
        <dbReference type="ARBA" id="ARBA00022723"/>
    </source>
</evidence>